<keyword evidence="3" id="KW-1185">Reference proteome</keyword>
<dbReference type="Proteomes" id="UP000559809">
    <property type="component" value="Unassembled WGS sequence"/>
</dbReference>
<reference evidence="2 3" key="1">
    <citation type="submission" date="2020-07" db="EMBL/GenBank/DDBJ databases">
        <title>Taxonomic revisions and descriptions of new bacterial species based on genomic comparisons in the high-G+C-content subgroup of the family Alcaligenaceae.</title>
        <authorList>
            <person name="Szabo A."/>
            <person name="Felfoldi T."/>
        </authorList>
    </citation>
    <scope>NUCLEOTIDE SEQUENCE [LARGE SCALE GENOMIC DNA]</scope>
    <source>
        <strain evidence="2 3">LMG 24012</strain>
    </source>
</reference>
<comment type="caution">
    <text evidence="2">The sequence shown here is derived from an EMBL/GenBank/DDBJ whole genome shotgun (WGS) entry which is preliminary data.</text>
</comment>
<dbReference type="InterPro" id="IPR007690">
    <property type="entry name" value="T2SS_GspM"/>
</dbReference>
<accession>A0A853G067</accession>
<feature type="region of interest" description="Disordered" evidence="1">
    <location>
        <begin position="178"/>
        <end position="199"/>
    </location>
</feature>
<protein>
    <submittedName>
        <fullName evidence="2">Type II secretion system protein M</fullName>
    </submittedName>
</protein>
<evidence type="ECO:0000313" key="2">
    <source>
        <dbReference type="EMBL" id="NYT50618.1"/>
    </source>
</evidence>
<dbReference type="GO" id="GO:0015628">
    <property type="term" value="P:protein secretion by the type II secretion system"/>
    <property type="evidence" value="ECO:0007669"/>
    <property type="project" value="InterPro"/>
</dbReference>
<dbReference type="EMBL" id="JACCEM010000007">
    <property type="protein sequence ID" value="NYT50618.1"/>
    <property type="molecule type" value="Genomic_DNA"/>
</dbReference>
<dbReference type="RefSeq" id="WP_180156714.1">
    <property type="nucleotide sequence ID" value="NZ_JACCEM010000007.1"/>
</dbReference>
<evidence type="ECO:0000256" key="1">
    <source>
        <dbReference type="SAM" id="MobiDB-lite"/>
    </source>
</evidence>
<sequence>MTRPSSAPAAGSPAPWRQQLARLNRQTRAWWAERTSRERLLLRAAALAVGLALAWAAGLKPALRDIEQVRERLPRLRADAAQVDALILEAQALAHRRSGRLDADELAEALGAGLRRAGLEASATLNEISGPESGSPRQWEILLSGADAERAMEWLSGLPYLLRLRVHAVELRRASMDGRDRPGHVSGRIVVGPPAEGSP</sequence>
<organism evidence="2 3">
    <name type="scientific">Parapusillimonas granuli</name>
    <dbReference type="NCBI Taxonomy" id="380911"/>
    <lineage>
        <taxon>Bacteria</taxon>
        <taxon>Pseudomonadati</taxon>
        <taxon>Pseudomonadota</taxon>
        <taxon>Betaproteobacteria</taxon>
        <taxon>Burkholderiales</taxon>
        <taxon>Alcaligenaceae</taxon>
        <taxon>Parapusillimonas</taxon>
    </lineage>
</organism>
<dbReference type="Pfam" id="PF04612">
    <property type="entry name" value="T2SSM"/>
    <property type="match status" value="1"/>
</dbReference>
<name>A0A853G067_9BURK</name>
<dbReference type="AlphaFoldDB" id="A0A853G067"/>
<dbReference type="GO" id="GO:0015627">
    <property type="term" value="C:type II protein secretion system complex"/>
    <property type="evidence" value="ECO:0007669"/>
    <property type="project" value="InterPro"/>
</dbReference>
<gene>
    <name evidence="2" type="ORF">H0A72_14955</name>
</gene>
<proteinExistence type="predicted"/>
<evidence type="ECO:0000313" key="3">
    <source>
        <dbReference type="Proteomes" id="UP000559809"/>
    </source>
</evidence>